<evidence type="ECO:0000256" key="1">
    <source>
        <dbReference type="SAM" id="SignalP"/>
    </source>
</evidence>
<dbReference type="Pfam" id="PF06585">
    <property type="entry name" value="JHBP"/>
    <property type="match status" value="1"/>
</dbReference>
<feature type="non-terminal residue" evidence="2">
    <location>
        <position position="220"/>
    </location>
</feature>
<dbReference type="InterPro" id="IPR010562">
    <property type="entry name" value="Haemolymph_juvenile_hormone-bd"/>
</dbReference>
<dbReference type="InterPro" id="IPR038606">
    <property type="entry name" value="To_sf"/>
</dbReference>
<keyword evidence="3" id="KW-1185">Reference proteome</keyword>
<gene>
    <name evidence="2" type="ORF">BINO364_LOCUS8815</name>
</gene>
<dbReference type="Gene3D" id="3.15.10.30">
    <property type="entry name" value="Haemolymph juvenile hormone binding protein"/>
    <property type="match status" value="1"/>
</dbReference>
<feature type="signal peptide" evidence="1">
    <location>
        <begin position="1"/>
        <end position="17"/>
    </location>
</feature>
<proteinExistence type="predicted"/>
<protein>
    <recommendedName>
        <fullName evidence="4">Hemolymph juvenile hormone binding protein</fullName>
    </recommendedName>
</protein>
<feature type="chain" id="PRO_5035456196" description="Hemolymph juvenile hormone binding protein" evidence="1">
    <location>
        <begin position="18"/>
        <end position="220"/>
    </location>
</feature>
<dbReference type="Proteomes" id="UP000838878">
    <property type="component" value="Chromosome 3"/>
</dbReference>
<organism evidence="2 3">
    <name type="scientific">Brenthis ino</name>
    <name type="common">lesser marbled fritillary</name>
    <dbReference type="NCBI Taxonomy" id="405034"/>
    <lineage>
        <taxon>Eukaryota</taxon>
        <taxon>Metazoa</taxon>
        <taxon>Ecdysozoa</taxon>
        <taxon>Arthropoda</taxon>
        <taxon>Hexapoda</taxon>
        <taxon>Insecta</taxon>
        <taxon>Pterygota</taxon>
        <taxon>Neoptera</taxon>
        <taxon>Endopterygota</taxon>
        <taxon>Lepidoptera</taxon>
        <taxon>Glossata</taxon>
        <taxon>Ditrysia</taxon>
        <taxon>Papilionoidea</taxon>
        <taxon>Nymphalidae</taxon>
        <taxon>Heliconiinae</taxon>
        <taxon>Argynnini</taxon>
        <taxon>Brenthis</taxon>
    </lineage>
</organism>
<name>A0A8J9UMB0_9NEOP</name>
<accession>A0A8J9UMB0</accession>
<keyword evidence="1" id="KW-0732">Signal</keyword>
<reference evidence="2" key="1">
    <citation type="submission" date="2021-12" db="EMBL/GenBank/DDBJ databases">
        <authorList>
            <person name="Martin H S."/>
        </authorList>
    </citation>
    <scope>NUCLEOTIDE SEQUENCE</scope>
</reference>
<evidence type="ECO:0000313" key="3">
    <source>
        <dbReference type="Proteomes" id="UP000838878"/>
    </source>
</evidence>
<evidence type="ECO:0000313" key="2">
    <source>
        <dbReference type="EMBL" id="CAH0722931.1"/>
    </source>
</evidence>
<sequence length="220" mass="24393">MKSAVFALLLVVAGAFAFPQSDDPRPTLEERIKDVIERISTRIRDAGFDPLEIENVRFEHVYEPEVIELVAFLENLSFVGASKIDVNHIEFLPFINRLTFDVSLPGLEMSLGGAGVNAVFFQYSLDALLSGSFSVHGIRAAGEINFNIGLDGVTVRSITIDLYFGVPQSDLSLEINGKDLSGELNYILGVLIPNFLEESRNEINRGAETIVRFLIDNHYN</sequence>
<dbReference type="EMBL" id="OV170223">
    <property type="protein sequence ID" value="CAH0722931.1"/>
    <property type="molecule type" value="Genomic_DNA"/>
</dbReference>
<dbReference type="AlphaFoldDB" id="A0A8J9UMB0"/>
<dbReference type="OrthoDB" id="7339216at2759"/>
<evidence type="ECO:0008006" key="4">
    <source>
        <dbReference type="Google" id="ProtNLM"/>
    </source>
</evidence>